<keyword evidence="1" id="KW-0175">Coiled coil</keyword>
<feature type="domain" description="Thioredoxin" evidence="3">
    <location>
        <begin position="245"/>
        <end position="337"/>
    </location>
</feature>
<evidence type="ECO:0000313" key="4">
    <source>
        <dbReference type="EMBL" id="SOC24013.1"/>
    </source>
</evidence>
<reference evidence="5" key="1">
    <citation type="submission" date="2017-08" db="EMBL/GenBank/DDBJ databases">
        <authorList>
            <person name="Varghese N."/>
            <person name="Submissions S."/>
        </authorList>
    </citation>
    <scope>NUCLEOTIDE SEQUENCE [LARGE SCALE GENOMIC DNA]</scope>
    <source>
        <strain evidence="5">JC22</strain>
    </source>
</reference>
<keyword evidence="2" id="KW-0472">Membrane</keyword>
<feature type="transmembrane region" description="Helical" evidence="2">
    <location>
        <begin position="6"/>
        <end position="23"/>
    </location>
</feature>
<dbReference type="CDD" id="cd02947">
    <property type="entry name" value="TRX_family"/>
    <property type="match status" value="1"/>
</dbReference>
<evidence type="ECO:0000259" key="3">
    <source>
        <dbReference type="Pfam" id="PF00085"/>
    </source>
</evidence>
<dbReference type="SUPFAM" id="SSF52833">
    <property type="entry name" value="Thioredoxin-like"/>
    <property type="match status" value="1"/>
</dbReference>
<accession>A0A285TMQ4</accession>
<evidence type="ECO:0000256" key="2">
    <source>
        <dbReference type="SAM" id="Phobius"/>
    </source>
</evidence>
<proteinExistence type="predicted"/>
<dbReference type="OrthoDB" id="32134at2"/>
<sequence>MKSKTYIMIIFVLIGIIFSYIGYDLYKDSNEITVNDIVLGIEEEYQADLLVEKEAKKELEERRTYSNTIENVEDLRKRIDQFIHEKKFSVSGTEFIFNQEFSRDSMEELFGSPKSLYAGYDDTYIYHDFSLNIKNDRLNGVEYHSLNLSEQELLQEFGEPDDTRLGPSGVTIYSFIEYIREDIANGDNLLILDFSIKNNKVTDLAVNIDNGFISKDQIPSSKSVKNETQKVQTSKKSGSVNEISIQELESTISTGGGMFVYFYNPTSVHSQNMTQNLSGIVKEMDSSISQIDVSVFKDAWDQYGLEAVPTLIYFENNMEVNRLVGAAQLDVTKQFIKSNQ</sequence>
<dbReference type="InterPro" id="IPR013766">
    <property type="entry name" value="Thioredoxin_domain"/>
</dbReference>
<protein>
    <submittedName>
        <fullName evidence="4">Thioredoxin</fullName>
    </submittedName>
</protein>
<dbReference type="RefSeq" id="WP_097075004.1">
    <property type="nucleotide sequence ID" value="NZ_OBMQ01000016.1"/>
</dbReference>
<dbReference type="EMBL" id="OBMQ01000016">
    <property type="protein sequence ID" value="SOC24013.1"/>
    <property type="molecule type" value="Genomic_DNA"/>
</dbReference>
<organism evidence="4 5">
    <name type="scientific">Ureibacillus xyleni</name>
    <dbReference type="NCBI Taxonomy" id="614648"/>
    <lineage>
        <taxon>Bacteria</taxon>
        <taxon>Bacillati</taxon>
        <taxon>Bacillota</taxon>
        <taxon>Bacilli</taxon>
        <taxon>Bacillales</taxon>
        <taxon>Caryophanaceae</taxon>
        <taxon>Ureibacillus</taxon>
    </lineage>
</organism>
<evidence type="ECO:0000313" key="5">
    <source>
        <dbReference type="Proteomes" id="UP000219636"/>
    </source>
</evidence>
<feature type="coiled-coil region" evidence="1">
    <location>
        <begin position="42"/>
        <end position="85"/>
    </location>
</feature>
<dbReference type="InterPro" id="IPR036249">
    <property type="entry name" value="Thioredoxin-like_sf"/>
</dbReference>
<dbReference type="AlphaFoldDB" id="A0A285TMQ4"/>
<gene>
    <name evidence="4" type="ORF">SAMN05880501_11670</name>
</gene>
<keyword evidence="2" id="KW-0812">Transmembrane</keyword>
<dbReference type="Proteomes" id="UP000219636">
    <property type="component" value="Unassembled WGS sequence"/>
</dbReference>
<dbReference type="Gene3D" id="3.40.30.10">
    <property type="entry name" value="Glutaredoxin"/>
    <property type="match status" value="1"/>
</dbReference>
<name>A0A285TMQ4_9BACL</name>
<keyword evidence="2" id="KW-1133">Transmembrane helix</keyword>
<dbReference type="Pfam" id="PF00085">
    <property type="entry name" value="Thioredoxin"/>
    <property type="match status" value="1"/>
</dbReference>
<keyword evidence="5" id="KW-1185">Reference proteome</keyword>
<evidence type="ECO:0000256" key="1">
    <source>
        <dbReference type="SAM" id="Coils"/>
    </source>
</evidence>